<dbReference type="Pfam" id="PF01694">
    <property type="entry name" value="Rhomboid"/>
    <property type="match status" value="1"/>
</dbReference>
<dbReference type="SUPFAM" id="SSF144091">
    <property type="entry name" value="Rhomboid-like"/>
    <property type="match status" value="1"/>
</dbReference>
<dbReference type="RefSeq" id="WP_212537506.1">
    <property type="nucleotide sequence ID" value="NZ_JAGTUU010000006.1"/>
</dbReference>
<dbReference type="EC" id="3.4.21.105" evidence="10"/>
<feature type="transmembrane region" description="Helical" evidence="8">
    <location>
        <begin position="112"/>
        <end position="132"/>
    </location>
</feature>
<evidence type="ECO:0000256" key="2">
    <source>
        <dbReference type="ARBA" id="ARBA00022670"/>
    </source>
</evidence>
<keyword evidence="11" id="KW-1185">Reference proteome</keyword>
<feature type="transmembrane region" description="Helical" evidence="8">
    <location>
        <begin position="12"/>
        <end position="32"/>
    </location>
</feature>
<dbReference type="PANTHER" id="PTHR22936">
    <property type="entry name" value="RHOMBOID-RELATED"/>
    <property type="match status" value="1"/>
</dbReference>
<keyword evidence="2 10" id="KW-0645">Protease</keyword>
<evidence type="ECO:0000256" key="3">
    <source>
        <dbReference type="ARBA" id="ARBA00022692"/>
    </source>
</evidence>
<dbReference type="InterPro" id="IPR035952">
    <property type="entry name" value="Rhomboid-like_sf"/>
</dbReference>
<protein>
    <submittedName>
        <fullName evidence="10">Rhomboid family intramembrane serine protease</fullName>
        <ecNumber evidence="10">3.4.21.105</ecNumber>
    </submittedName>
</protein>
<name>A0A8J8B964_9RHOB</name>
<dbReference type="GO" id="GO:0016020">
    <property type="term" value="C:membrane"/>
    <property type="evidence" value="ECO:0007669"/>
    <property type="project" value="UniProtKB-SubCell"/>
</dbReference>
<dbReference type="EMBL" id="JAGTUU010000006">
    <property type="protein sequence ID" value="MBS0125539.1"/>
    <property type="molecule type" value="Genomic_DNA"/>
</dbReference>
<evidence type="ECO:0000256" key="1">
    <source>
        <dbReference type="ARBA" id="ARBA00004141"/>
    </source>
</evidence>
<gene>
    <name evidence="10" type="ORF">KB874_15735</name>
</gene>
<evidence type="ECO:0000256" key="8">
    <source>
        <dbReference type="SAM" id="Phobius"/>
    </source>
</evidence>
<organism evidence="10 11">
    <name type="scientific">Thetidibacter halocola</name>
    <dbReference type="NCBI Taxonomy" id="2827239"/>
    <lineage>
        <taxon>Bacteria</taxon>
        <taxon>Pseudomonadati</taxon>
        <taxon>Pseudomonadota</taxon>
        <taxon>Alphaproteobacteria</taxon>
        <taxon>Rhodobacterales</taxon>
        <taxon>Roseobacteraceae</taxon>
        <taxon>Thetidibacter</taxon>
    </lineage>
</organism>
<reference evidence="10" key="1">
    <citation type="submission" date="2021-04" db="EMBL/GenBank/DDBJ databases">
        <authorList>
            <person name="Yoon J."/>
        </authorList>
    </citation>
    <scope>NUCLEOTIDE SEQUENCE</scope>
    <source>
        <strain evidence="10">KMU-90</strain>
    </source>
</reference>
<dbReference type="GO" id="GO:0006508">
    <property type="term" value="P:proteolysis"/>
    <property type="evidence" value="ECO:0007669"/>
    <property type="project" value="UniProtKB-KW"/>
</dbReference>
<evidence type="ECO:0000256" key="6">
    <source>
        <dbReference type="ARBA" id="ARBA00022989"/>
    </source>
</evidence>
<keyword evidence="3 8" id="KW-0812">Transmembrane</keyword>
<dbReference type="InterPro" id="IPR002610">
    <property type="entry name" value="Peptidase_S54_rhomboid-like"/>
</dbReference>
<sequence length="227" mass="24341">MQPHEESPFNPLPPVVVALCLLVGGVELAMTMGARGLVGGPGAVGWRLAALEQYGFSAQIMDWMLTTRQFPVEHMMRFVTYPFVHGNFTHAMFAMVMLLALGKIVGETLGSLPMLAIFVLSGVCGAAVYGLAVDTPALLFGAFPSIYGLIGGFTYILWLRLGQMGEAQIRAFSLIGILLFLQLIFGLFFGGGPDWIADISGFVAGFLLAMVLIPGGWARLLQKLRGG</sequence>
<feature type="transmembrane region" description="Helical" evidence="8">
    <location>
        <begin position="78"/>
        <end position="100"/>
    </location>
</feature>
<keyword evidence="5" id="KW-0720">Serine protease</keyword>
<dbReference type="InterPro" id="IPR022764">
    <property type="entry name" value="Peptidase_S54_rhomboid_dom"/>
</dbReference>
<feature type="transmembrane region" description="Helical" evidence="8">
    <location>
        <begin position="171"/>
        <end position="189"/>
    </location>
</feature>
<dbReference type="PANTHER" id="PTHR22936:SF69">
    <property type="entry name" value="RHOMBOID-LIKE PROTEIN"/>
    <property type="match status" value="1"/>
</dbReference>
<feature type="transmembrane region" description="Helical" evidence="8">
    <location>
        <begin position="195"/>
        <end position="217"/>
    </location>
</feature>
<comment type="subcellular location">
    <subcellularLocation>
        <location evidence="1">Membrane</location>
        <topology evidence="1">Multi-pass membrane protein</topology>
    </subcellularLocation>
</comment>
<evidence type="ECO:0000313" key="11">
    <source>
        <dbReference type="Proteomes" id="UP000681356"/>
    </source>
</evidence>
<keyword evidence="4 10" id="KW-0378">Hydrolase</keyword>
<dbReference type="AlphaFoldDB" id="A0A8J8B964"/>
<dbReference type="Proteomes" id="UP000681356">
    <property type="component" value="Unassembled WGS sequence"/>
</dbReference>
<evidence type="ECO:0000259" key="9">
    <source>
        <dbReference type="Pfam" id="PF01694"/>
    </source>
</evidence>
<keyword evidence="7 8" id="KW-0472">Membrane</keyword>
<feature type="domain" description="Peptidase S54 rhomboid" evidence="9">
    <location>
        <begin position="74"/>
        <end position="213"/>
    </location>
</feature>
<evidence type="ECO:0000256" key="4">
    <source>
        <dbReference type="ARBA" id="ARBA00022801"/>
    </source>
</evidence>
<evidence type="ECO:0000256" key="7">
    <source>
        <dbReference type="ARBA" id="ARBA00023136"/>
    </source>
</evidence>
<dbReference type="GO" id="GO:0004252">
    <property type="term" value="F:serine-type endopeptidase activity"/>
    <property type="evidence" value="ECO:0007669"/>
    <property type="project" value="InterPro"/>
</dbReference>
<evidence type="ECO:0000256" key="5">
    <source>
        <dbReference type="ARBA" id="ARBA00022825"/>
    </source>
</evidence>
<accession>A0A8J8B964</accession>
<proteinExistence type="predicted"/>
<dbReference type="Gene3D" id="1.20.1540.10">
    <property type="entry name" value="Rhomboid-like"/>
    <property type="match status" value="1"/>
</dbReference>
<feature type="transmembrane region" description="Helical" evidence="8">
    <location>
        <begin position="138"/>
        <end position="159"/>
    </location>
</feature>
<evidence type="ECO:0000313" key="10">
    <source>
        <dbReference type="EMBL" id="MBS0125539.1"/>
    </source>
</evidence>
<keyword evidence="6 8" id="KW-1133">Transmembrane helix</keyword>
<comment type="caution">
    <text evidence="10">The sequence shown here is derived from an EMBL/GenBank/DDBJ whole genome shotgun (WGS) entry which is preliminary data.</text>
</comment>